<dbReference type="GO" id="GO:0008794">
    <property type="term" value="F:arsenate reductase (glutaredoxin) activity"/>
    <property type="evidence" value="ECO:0007669"/>
    <property type="project" value="UniProtKB-EC"/>
</dbReference>
<proteinExistence type="predicted"/>
<accession>Q3IM39</accession>
<keyword evidence="4" id="KW-1185">Reference proteome</keyword>
<dbReference type="PANTHER" id="PTHR43428">
    <property type="entry name" value="ARSENATE REDUCTASE"/>
    <property type="match status" value="1"/>
</dbReference>
<dbReference type="RefSeq" id="WP_011324428.1">
    <property type="nucleotide sequence ID" value="NC_007427.1"/>
</dbReference>
<protein>
    <submittedName>
        <fullName evidence="3">Arsenate reductase (Glutaredoxin)</fullName>
        <ecNumber evidence="3">1.20.4.1</ecNumber>
    </submittedName>
</protein>
<dbReference type="PANTHER" id="PTHR43428:SF1">
    <property type="entry name" value="ARSENATE REDUCTASE"/>
    <property type="match status" value="1"/>
</dbReference>
<dbReference type="InterPro" id="IPR023485">
    <property type="entry name" value="Ptyr_pPase"/>
</dbReference>
<gene>
    <name evidence="3" type="primary">arsC</name>
    <name evidence="3" type="ordered locus">NP_6092A</name>
</gene>
<dbReference type="Pfam" id="PF01451">
    <property type="entry name" value="LMWPc"/>
    <property type="match status" value="1"/>
</dbReference>
<dbReference type="HOGENOM" id="CLU_071415_3_3_2"/>
<dbReference type="EMBL" id="CR936258">
    <property type="protein sequence ID" value="CAI50826.1"/>
    <property type="molecule type" value="Genomic_DNA"/>
</dbReference>
<dbReference type="AlphaFoldDB" id="Q3IM39"/>
<dbReference type="OrthoDB" id="295776at2157"/>
<sequence length="137" mass="15022">MTETTRIGFVCVQSAGRSQMATAFAEQERNKRGLEAEVDIVTGGTAPAESVHNIVIRVMEEVDIDIAERSPQKITPAELEQCDVVATMGCSTLELETTVDVRDWALADPDDATVEEARAIRDAVRSNVQALFDELQR</sequence>
<keyword evidence="3" id="KW-0614">Plasmid</keyword>
<dbReference type="EnsemblBacteria" id="CAI50826">
    <property type="protein sequence ID" value="CAI50826"/>
    <property type="gene ID" value="NP_6092A"/>
</dbReference>
<dbReference type="GeneID" id="3694681"/>
<evidence type="ECO:0000313" key="4">
    <source>
        <dbReference type="Proteomes" id="UP000002698"/>
    </source>
</evidence>
<dbReference type="KEGG" id="nph:NP_6092A"/>
<dbReference type="SMART" id="SM00226">
    <property type="entry name" value="LMWPc"/>
    <property type="match status" value="1"/>
</dbReference>
<reference evidence="3 4" key="1">
    <citation type="journal article" date="2005" name="Genome Res.">
        <title>Living with two extremes: conclusions from the genome sequence of Natronomonas pharaonis.</title>
        <authorList>
            <person name="Falb M."/>
            <person name="Pfeiffer F."/>
            <person name="Palm P."/>
            <person name="Rodewald K."/>
            <person name="Hickmann V."/>
            <person name="Tittor J."/>
            <person name="Oesterhelt D."/>
        </authorList>
    </citation>
    <scope>NUCLEOTIDE SEQUENCE [LARGE SCALE GENOMIC DNA]</scope>
    <source>
        <strain evidence="4">ATCC 35678 / DSM 2160 / CIP 103997 / JCM 8858 / NBRC 14720 / NCIMB 2260 / Gabara</strain>
    </source>
</reference>
<feature type="domain" description="Phosphotyrosine protein phosphatase I" evidence="2">
    <location>
        <begin position="5"/>
        <end position="134"/>
    </location>
</feature>
<dbReference type="SUPFAM" id="SSF52788">
    <property type="entry name" value="Phosphotyrosine protein phosphatases I"/>
    <property type="match status" value="1"/>
</dbReference>
<evidence type="ECO:0000256" key="1">
    <source>
        <dbReference type="ARBA" id="ARBA00022849"/>
    </source>
</evidence>
<evidence type="ECO:0000259" key="2">
    <source>
        <dbReference type="SMART" id="SM00226"/>
    </source>
</evidence>
<dbReference type="EC" id="1.20.4.1" evidence="3"/>
<geneLocation type="plasmid" evidence="3 4">
    <name>PL131</name>
</geneLocation>
<organism evidence="3 4">
    <name type="scientific">Natronomonas pharaonis (strain ATCC 35678 / DSM 2160 / CIP 103997 / JCM 8858 / NBRC 14720 / NCIMB 2260 / Gabara)</name>
    <name type="common">Halobacterium pharaonis</name>
    <dbReference type="NCBI Taxonomy" id="348780"/>
    <lineage>
        <taxon>Archaea</taxon>
        <taxon>Methanobacteriati</taxon>
        <taxon>Methanobacteriota</taxon>
        <taxon>Stenosarchaea group</taxon>
        <taxon>Halobacteria</taxon>
        <taxon>Halobacteriales</taxon>
        <taxon>Natronomonadaceae</taxon>
        <taxon>Natronomonas</taxon>
    </lineage>
</organism>
<keyword evidence="1" id="KW-0059">Arsenical resistance</keyword>
<dbReference type="GO" id="GO:0046685">
    <property type="term" value="P:response to arsenic-containing substance"/>
    <property type="evidence" value="ECO:0007669"/>
    <property type="project" value="UniProtKB-KW"/>
</dbReference>
<dbReference type="Proteomes" id="UP000002698">
    <property type="component" value="Plasmid PL131"/>
</dbReference>
<name>Q3IM39_NATPD</name>
<evidence type="ECO:0000313" key="3">
    <source>
        <dbReference type="EMBL" id="CAI50826.1"/>
    </source>
</evidence>
<dbReference type="Gene3D" id="3.40.50.2300">
    <property type="match status" value="1"/>
</dbReference>
<dbReference type="InterPro" id="IPR036196">
    <property type="entry name" value="Ptyr_pPase_sf"/>
</dbReference>
<keyword evidence="3" id="KW-0560">Oxidoreductase</keyword>